<gene>
    <name evidence="1" type="ORF">RFH988_LOCUS38778</name>
</gene>
<evidence type="ECO:0000313" key="2">
    <source>
        <dbReference type="Proteomes" id="UP000663882"/>
    </source>
</evidence>
<name>A0A815T6A6_9BILA</name>
<reference evidence="1" key="1">
    <citation type="submission" date="2021-02" db="EMBL/GenBank/DDBJ databases">
        <authorList>
            <person name="Nowell W R."/>
        </authorList>
    </citation>
    <scope>NUCLEOTIDE SEQUENCE</scope>
</reference>
<dbReference type="PANTHER" id="PTHR46954:SF1">
    <property type="entry name" value="C2H2-TYPE DOMAIN-CONTAINING PROTEIN"/>
    <property type="match status" value="1"/>
</dbReference>
<accession>A0A815T6A6</accession>
<organism evidence="1 2">
    <name type="scientific">Rotaria sordida</name>
    <dbReference type="NCBI Taxonomy" id="392033"/>
    <lineage>
        <taxon>Eukaryota</taxon>
        <taxon>Metazoa</taxon>
        <taxon>Spiralia</taxon>
        <taxon>Gnathifera</taxon>
        <taxon>Rotifera</taxon>
        <taxon>Eurotatoria</taxon>
        <taxon>Bdelloidea</taxon>
        <taxon>Philodinida</taxon>
        <taxon>Philodinidae</taxon>
        <taxon>Rotaria</taxon>
    </lineage>
</organism>
<protein>
    <submittedName>
        <fullName evidence="1">Uncharacterized protein</fullName>
    </submittedName>
</protein>
<dbReference type="OrthoDB" id="10065089at2759"/>
<dbReference type="Proteomes" id="UP000663882">
    <property type="component" value="Unassembled WGS sequence"/>
</dbReference>
<feature type="non-terminal residue" evidence="1">
    <location>
        <position position="288"/>
    </location>
</feature>
<comment type="caution">
    <text evidence="1">The sequence shown here is derived from an EMBL/GenBank/DDBJ whole genome shotgun (WGS) entry which is preliminary data.</text>
</comment>
<dbReference type="AlphaFoldDB" id="A0A815T6A6"/>
<proteinExistence type="predicted"/>
<dbReference type="PANTHER" id="PTHR46954">
    <property type="entry name" value="C2H2-TYPE DOMAIN-CONTAINING PROTEIN"/>
    <property type="match status" value="1"/>
</dbReference>
<evidence type="ECO:0000313" key="1">
    <source>
        <dbReference type="EMBL" id="CAF1501379.1"/>
    </source>
</evidence>
<sequence length="288" mass="32675">IVDKHPDVADTLKRFKRIDPFRPKLEFDQPALLQTIIDIMLSTAAADDRRQTESLRSIKTLDDLSEELENRGFSISRSATYLRLIPRRSNTSEGKRHVSTVPVKLVRAQNTGRCPHEDSHFAAATVEYLKDLAILFGSKSVFVMSQDDKARVLLGIPAAKQQAPILMHLEYYIKLPDHDFVVAEKHKLIPSVYGALIFKSKQLSYSGSTYIGIRSGKHDHSTAFTHLADSYKCLSLTEFKCYSHTDDNKLKPILIVFTDGGPDEKPRFPKARQCYSDFFLRTNLDALF</sequence>
<dbReference type="EMBL" id="CAJNOO010011027">
    <property type="protein sequence ID" value="CAF1501379.1"/>
    <property type="molecule type" value="Genomic_DNA"/>
</dbReference>